<feature type="region of interest" description="Disordered" evidence="1">
    <location>
        <begin position="39"/>
        <end position="69"/>
    </location>
</feature>
<keyword evidence="3" id="KW-1185">Reference proteome</keyword>
<evidence type="ECO:0000256" key="1">
    <source>
        <dbReference type="SAM" id="MobiDB-lite"/>
    </source>
</evidence>
<dbReference type="AlphaFoldDB" id="A0AAN9RIU0"/>
<organism evidence="2 3">
    <name type="scientific">Phaseolus coccineus</name>
    <name type="common">Scarlet runner bean</name>
    <name type="synonym">Phaseolus multiflorus</name>
    <dbReference type="NCBI Taxonomy" id="3886"/>
    <lineage>
        <taxon>Eukaryota</taxon>
        <taxon>Viridiplantae</taxon>
        <taxon>Streptophyta</taxon>
        <taxon>Embryophyta</taxon>
        <taxon>Tracheophyta</taxon>
        <taxon>Spermatophyta</taxon>
        <taxon>Magnoliopsida</taxon>
        <taxon>eudicotyledons</taxon>
        <taxon>Gunneridae</taxon>
        <taxon>Pentapetalae</taxon>
        <taxon>rosids</taxon>
        <taxon>fabids</taxon>
        <taxon>Fabales</taxon>
        <taxon>Fabaceae</taxon>
        <taxon>Papilionoideae</taxon>
        <taxon>50 kb inversion clade</taxon>
        <taxon>NPAAA clade</taxon>
        <taxon>indigoferoid/millettioid clade</taxon>
        <taxon>Phaseoleae</taxon>
        <taxon>Phaseolus</taxon>
    </lineage>
</organism>
<dbReference type="Proteomes" id="UP001374584">
    <property type="component" value="Unassembled WGS sequence"/>
</dbReference>
<gene>
    <name evidence="2" type="ORF">VNO80_03411</name>
</gene>
<reference evidence="2 3" key="1">
    <citation type="submission" date="2024-01" db="EMBL/GenBank/DDBJ databases">
        <title>The genomes of 5 underutilized Papilionoideae crops provide insights into root nodulation and disease resistanc.</title>
        <authorList>
            <person name="Jiang F."/>
        </authorList>
    </citation>
    <scope>NUCLEOTIDE SEQUENCE [LARGE SCALE GENOMIC DNA]</scope>
    <source>
        <strain evidence="2">JINMINGXINNONG_FW02</strain>
        <tissue evidence="2">Leaves</tissue>
    </source>
</reference>
<protein>
    <submittedName>
        <fullName evidence="2">Uncharacterized protein</fullName>
    </submittedName>
</protein>
<evidence type="ECO:0000313" key="3">
    <source>
        <dbReference type="Proteomes" id="UP001374584"/>
    </source>
</evidence>
<feature type="compositionally biased region" description="Basic and acidic residues" evidence="1">
    <location>
        <begin position="56"/>
        <end position="69"/>
    </location>
</feature>
<proteinExistence type="predicted"/>
<name>A0AAN9RIU0_PHACN</name>
<evidence type="ECO:0000313" key="2">
    <source>
        <dbReference type="EMBL" id="KAK7377975.1"/>
    </source>
</evidence>
<accession>A0AAN9RIU0</accession>
<sequence length="69" mass="7919">MLCKIYGEITNVVGSNGKGKAVVLYCNRKRNITRVKAAKDWEIRPRTPPEAVSTLDSKEKEREERKQKT</sequence>
<comment type="caution">
    <text evidence="2">The sequence shown here is derived from an EMBL/GenBank/DDBJ whole genome shotgun (WGS) entry which is preliminary data.</text>
</comment>
<dbReference type="EMBL" id="JAYMYR010000002">
    <property type="protein sequence ID" value="KAK7377975.1"/>
    <property type="molecule type" value="Genomic_DNA"/>
</dbReference>